<keyword evidence="5" id="KW-1185">Reference proteome</keyword>
<dbReference type="GO" id="GO:0070402">
    <property type="term" value="F:NADPH binding"/>
    <property type="evidence" value="ECO:0007669"/>
    <property type="project" value="TreeGrafter"/>
</dbReference>
<gene>
    <name evidence="4" type="ORF">SAMN05216258_11276</name>
</gene>
<dbReference type="STRING" id="1114924.SAMN05216258_11276"/>
<dbReference type="RefSeq" id="WP_092864535.1">
    <property type="nucleotide sequence ID" value="NZ_FOQH01000012.1"/>
</dbReference>
<dbReference type="InterPro" id="IPR014189">
    <property type="entry name" value="Quinone_OxRdtase_PIG3"/>
</dbReference>
<dbReference type="Gene3D" id="3.90.180.10">
    <property type="entry name" value="Medium-chain alcohol dehydrogenases, catalytic domain"/>
    <property type="match status" value="1"/>
</dbReference>
<dbReference type="InterPro" id="IPR020843">
    <property type="entry name" value="ER"/>
</dbReference>
<name>A0A1I3N0L3_9RHOB</name>
<dbReference type="SUPFAM" id="SSF51735">
    <property type="entry name" value="NAD(P)-binding Rossmann-fold domains"/>
    <property type="match status" value="1"/>
</dbReference>
<protein>
    <submittedName>
        <fullName evidence="4">Putative NAD(P)H quinone oxidoreductase, PIG3 family</fullName>
    </submittedName>
</protein>
<evidence type="ECO:0000259" key="3">
    <source>
        <dbReference type="SMART" id="SM00829"/>
    </source>
</evidence>
<dbReference type="CDD" id="cd05276">
    <property type="entry name" value="p53_inducible_oxidoreductase"/>
    <property type="match status" value="1"/>
</dbReference>
<dbReference type="Gene3D" id="3.40.50.720">
    <property type="entry name" value="NAD(P)-binding Rossmann-like Domain"/>
    <property type="match status" value="1"/>
</dbReference>
<dbReference type="InterPro" id="IPR011032">
    <property type="entry name" value="GroES-like_sf"/>
</dbReference>
<dbReference type="OrthoDB" id="9780520at2"/>
<dbReference type="InterPro" id="IPR013154">
    <property type="entry name" value="ADH-like_N"/>
</dbReference>
<keyword evidence="1" id="KW-0521">NADP</keyword>
<proteinExistence type="predicted"/>
<dbReference type="InterPro" id="IPR013149">
    <property type="entry name" value="ADH-like_C"/>
</dbReference>
<dbReference type="Proteomes" id="UP000199377">
    <property type="component" value="Unassembled WGS sequence"/>
</dbReference>
<dbReference type="Pfam" id="PF00107">
    <property type="entry name" value="ADH_zinc_N"/>
    <property type="match status" value="1"/>
</dbReference>
<dbReference type="InterPro" id="IPR036291">
    <property type="entry name" value="NAD(P)-bd_dom_sf"/>
</dbReference>
<feature type="domain" description="Enoyl reductase (ER)" evidence="3">
    <location>
        <begin position="17"/>
        <end position="330"/>
    </location>
</feature>
<dbReference type="SUPFAM" id="SSF50129">
    <property type="entry name" value="GroES-like"/>
    <property type="match status" value="1"/>
</dbReference>
<sequence>MPDLPDTMRVVEISEFGGPEVLKPGTRPVPTPGAGEILIKVAASGVNRPDALQRMGNYPVPPGASDLPGLEAAGTVAAVGEGVGRWKVGDKVCALLPGGGYAEYAVTPADHALPVPEGLSMEAAACLPETVFTVWINAFRRVGLKGGETFLVHGGSSGIGSTAIQLAAARGVRVFTTVGNAEKAEFCRGLGAEAAINYREQDFVEEVKALTDGRGVDVILDMVGGDYINRDIKALADDGRLSFIAFLGGPKAEVNFAQVMIRRLTITGSTLRPRSIAFKAETAREIEAEVWPLVEAGRLAPVIHARFPLEEAAKAHALMESSAHMGKIVLTL</sequence>
<evidence type="ECO:0000313" key="5">
    <source>
        <dbReference type="Proteomes" id="UP000199377"/>
    </source>
</evidence>
<dbReference type="SMART" id="SM00829">
    <property type="entry name" value="PKS_ER"/>
    <property type="match status" value="1"/>
</dbReference>
<keyword evidence="2" id="KW-0560">Oxidoreductase</keyword>
<evidence type="ECO:0000313" key="4">
    <source>
        <dbReference type="EMBL" id="SFJ02769.1"/>
    </source>
</evidence>
<organism evidence="4 5">
    <name type="scientific">Albimonas pacifica</name>
    <dbReference type="NCBI Taxonomy" id="1114924"/>
    <lineage>
        <taxon>Bacteria</taxon>
        <taxon>Pseudomonadati</taxon>
        <taxon>Pseudomonadota</taxon>
        <taxon>Alphaproteobacteria</taxon>
        <taxon>Rhodobacterales</taxon>
        <taxon>Paracoccaceae</taxon>
        <taxon>Albimonas</taxon>
    </lineage>
</organism>
<dbReference type="PANTHER" id="PTHR48106">
    <property type="entry name" value="QUINONE OXIDOREDUCTASE PIG3-RELATED"/>
    <property type="match status" value="1"/>
</dbReference>
<dbReference type="GO" id="GO:0016651">
    <property type="term" value="F:oxidoreductase activity, acting on NAD(P)H"/>
    <property type="evidence" value="ECO:0007669"/>
    <property type="project" value="TreeGrafter"/>
</dbReference>
<dbReference type="PANTHER" id="PTHR48106:SF8">
    <property type="entry name" value="OS02G0805600 PROTEIN"/>
    <property type="match status" value="1"/>
</dbReference>
<dbReference type="EMBL" id="FOQH01000012">
    <property type="protein sequence ID" value="SFJ02769.1"/>
    <property type="molecule type" value="Genomic_DNA"/>
</dbReference>
<dbReference type="AlphaFoldDB" id="A0A1I3N0L3"/>
<reference evidence="4 5" key="1">
    <citation type="submission" date="2016-10" db="EMBL/GenBank/DDBJ databases">
        <authorList>
            <person name="de Groot N.N."/>
        </authorList>
    </citation>
    <scope>NUCLEOTIDE SEQUENCE [LARGE SCALE GENOMIC DNA]</scope>
    <source>
        <strain evidence="4 5">CGMCC 1.11030</strain>
    </source>
</reference>
<dbReference type="NCBIfam" id="TIGR02824">
    <property type="entry name" value="quinone_pig3"/>
    <property type="match status" value="1"/>
</dbReference>
<evidence type="ECO:0000256" key="2">
    <source>
        <dbReference type="ARBA" id="ARBA00023002"/>
    </source>
</evidence>
<accession>A0A1I3N0L3</accession>
<evidence type="ECO:0000256" key="1">
    <source>
        <dbReference type="ARBA" id="ARBA00022857"/>
    </source>
</evidence>
<dbReference type="Pfam" id="PF08240">
    <property type="entry name" value="ADH_N"/>
    <property type="match status" value="1"/>
</dbReference>